<dbReference type="InterPro" id="IPR018957">
    <property type="entry name" value="Znf_C3HC4_RING-type"/>
</dbReference>
<proteinExistence type="inferred from homology"/>
<evidence type="ECO:0000256" key="10">
    <source>
        <dbReference type="SAM" id="MobiDB-lite"/>
    </source>
</evidence>
<keyword evidence="4" id="KW-0479">Metal-binding</keyword>
<keyword evidence="5" id="KW-0677">Repeat</keyword>
<evidence type="ECO:0000256" key="8">
    <source>
        <dbReference type="ARBA" id="ARBA00022833"/>
    </source>
</evidence>
<evidence type="ECO:0000256" key="6">
    <source>
        <dbReference type="ARBA" id="ARBA00022771"/>
    </source>
</evidence>
<dbReference type="InterPro" id="IPR017907">
    <property type="entry name" value="Znf_RING_CS"/>
</dbReference>
<keyword evidence="8" id="KW-0862">Zinc</keyword>
<feature type="domain" description="RING-type" evidence="11">
    <location>
        <begin position="32"/>
        <end position="81"/>
    </location>
</feature>
<dbReference type="PANTHER" id="PTHR11685">
    <property type="entry name" value="RBR FAMILY RING FINGER AND IBR DOMAIN-CONTAINING"/>
    <property type="match status" value="1"/>
</dbReference>
<dbReference type="SUPFAM" id="SSF57850">
    <property type="entry name" value="RING/U-box"/>
    <property type="match status" value="1"/>
</dbReference>
<dbReference type="InParanoid" id="A0A7J7CPA3"/>
<dbReference type="InterPro" id="IPR031127">
    <property type="entry name" value="E3_UB_ligase_RBR"/>
</dbReference>
<dbReference type="Pfam" id="PF00097">
    <property type="entry name" value="zf-C3HC4"/>
    <property type="match status" value="1"/>
</dbReference>
<evidence type="ECO:0000256" key="2">
    <source>
        <dbReference type="ARBA" id="ARBA00005884"/>
    </source>
</evidence>
<dbReference type="PROSITE" id="PS51873">
    <property type="entry name" value="TRIAD"/>
    <property type="match status" value="1"/>
</dbReference>
<comment type="caution">
    <text evidence="13">The sequence shown here is derived from an EMBL/GenBank/DDBJ whole genome shotgun (WGS) entry which is preliminary data.</text>
</comment>
<keyword evidence="14" id="KW-1185">Reference proteome</keyword>
<evidence type="ECO:0000313" key="13">
    <source>
        <dbReference type="EMBL" id="KAF5735907.1"/>
    </source>
</evidence>
<dbReference type="InterPro" id="IPR013083">
    <property type="entry name" value="Znf_RING/FYVE/PHD"/>
</dbReference>
<keyword evidence="7" id="KW-0833">Ubl conjugation pathway</keyword>
<dbReference type="PROSITE" id="PS00518">
    <property type="entry name" value="ZF_RING_1"/>
    <property type="match status" value="1"/>
</dbReference>
<evidence type="ECO:0000313" key="14">
    <source>
        <dbReference type="Proteomes" id="UP000593562"/>
    </source>
</evidence>
<dbReference type="Gene3D" id="3.30.40.10">
    <property type="entry name" value="Zinc/RING finger domain, C3HC4 (zinc finger)"/>
    <property type="match status" value="1"/>
</dbReference>
<evidence type="ECO:0000259" key="11">
    <source>
        <dbReference type="PROSITE" id="PS50089"/>
    </source>
</evidence>
<evidence type="ECO:0000256" key="9">
    <source>
        <dbReference type="PROSITE-ProRule" id="PRU00175"/>
    </source>
</evidence>
<dbReference type="PROSITE" id="PS50089">
    <property type="entry name" value="ZF_RING_2"/>
    <property type="match status" value="1"/>
</dbReference>
<evidence type="ECO:0000256" key="4">
    <source>
        <dbReference type="ARBA" id="ARBA00022723"/>
    </source>
</evidence>
<organism evidence="13 14">
    <name type="scientific">Tripterygium wilfordii</name>
    <name type="common">Thunder God vine</name>
    <dbReference type="NCBI Taxonomy" id="458696"/>
    <lineage>
        <taxon>Eukaryota</taxon>
        <taxon>Viridiplantae</taxon>
        <taxon>Streptophyta</taxon>
        <taxon>Embryophyta</taxon>
        <taxon>Tracheophyta</taxon>
        <taxon>Spermatophyta</taxon>
        <taxon>Magnoliopsida</taxon>
        <taxon>eudicotyledons</taxon>
        <taxon>Gunneridae</taxon>
        <taxon>Pentapetalae</taxon>
        <taxon>rosids</taxon>
        <taxon>fabids</taxon>
        <taxon>Celastrales</taxon>
        <taxon>Celastraceae</taxon>
        <taxon>Tripterygium</taxon>
    </lineage>
</organism>
<gene>
    <name evidence="13" type="ORF">HS088_TW14G00036</name>
</gene>
<dbReference type="AlphaFoldDB" id="A0A7J7CPA3"/>
<feature type="domain" description="RING-type" evidence="12">
    <location>
        <begin position="28"/>
        <end position="200"/>
    </location>
</feature>
<name>A0A7J7CPA3_TRIWF</name>
<reference evidence="13 14" key="1">
    <citation type="journal article" date="2020" name="Nat. Commun.">
        <title>Genome of Tripterygium wilfordii and identification of cytochrome P450 involved in triptolide biosynthesis.</title>
        <authorList>
            <person name="Tu L."/>
            <person name="Su P."/>
            <person name="Zhang Z."/>
            <person name="Gao L."/>
            <person name="Wang J."/>
            <person name="Hu T."/>
            <person name="Zhou J."/>
            <person name="Zhang Y."/>
            <person name="Zhao Y."/>
            <person name="Liu Y."/>
            <person name="Song Y."/>
            <person name="Tong Y."/>
            <person name="Lu Y."/>
            <person name="Yang J."/>
            <person name="Xu C."/>
            <person name="Jia M."/>
            <person name="Peters R.J."/>
            <person name="Huang L."/>
            <person name="Gao W."/>
        </authorList>
    </citation>
    <scope>NUCLEOTIDE SEQUENCE [LARGE SCALE GENOMIC DNA]</scope>
    <source>
        <strain evidence="14">cv. XIE 37</strain>
        <tissue evidence="13">Leaf</tissue>
    </source>
</reference>
<accession>A0A7J7CPA3</accession>
<evidence type="ECO:0000256" key="1">
    <source>
        <dbReference type="ARBA" id="ARBA00003976"/>
    </source>
</evidence>
<comment type="function">
    <text evidence="1">Might act as an E3 ubiquitin-protein ligase, or as part of E3 complex, which accepts ubiquitin from specific E2 ubiquitin-conjugating enzymes and then transfers it to substrates.</text>
</comment>
<comment type="similarity">
    <text evidence="2">Belongs to the RBR family. Ariadne subfamily.</text>
</comment>
<feature type="region of interest" description="Disordered" evidence="10">
    <location>
        <begin position="1"/>
        <end position="20"/>
    </location>
</feature>
<evidence type="ECO:0000256" key="7">
    <source>
        <dbReference type="ARBA" id="ARBA00022786"/>
    </source>
</evidence>
<evidence type="ECO:0000256" key="3">
    <source>
        <dbReference type="ARBA" id="ARBA00022679"/>
    </source>
</evidence>
<evidence type="ECO:0000256" key="5">
    <source>
        <dbReference type="ARBA" id="ARBA00022737"/>
    </source>
</evidence>
<dbReference type="InterPro" id="IPR044066">
    <property type="entry name" value="TRIAD_supradom"/>
</dbReference>
<evidence type="ECO:0000259" key="12">
    <source>
        <dbReference type="PROSITE" id="PS51873"/>
    </source>
</evidence>
<dbReference type="EMBL" id="JAAARO010000014">
    <property type="protein sequence ID" value="KAF5735907.1"/>
    <property type="molecule type" value="Genomic_DNA"/>
</dbReference>
<dbReference type="GO" id="GO:0016567">
    <property type="term" value="P:protein ubiquitination"/>
    <property type="evidence" value="ECO:0007669"/>
    <property type="project" value="InterPro"/>
</dbReference>
<feature type="compositionally biased region" description="Basic and acidic residues" evidence="10">
    <location>
        <begin position="8"/>
        <end position="20"/>
    </location>
</feature>
<protein>
    <submittedName>
        <fullName evidence="13">E3 ubiquitin-protein ligase RNF-like</fullName>
    </submittedName>
</protein>
<dbReference type="GO" id="GO:0008270">
    <property type="term" value="F:zinc ion binding"/>
    <property type="evidence" value="ECO:0007669"/>
    <property type="project" value="UniProtKB-KW"/>
</dbReference>
<keyword evidence="3" id="KW-0808">Transferase</keyword>
<dbReference type="Proteomes" id="UP000593562">
    <property type="component" value="Unassembled WGS sequence"/>
</dbReference>
<sequence>MAINSAENQRENPGKHPRETEIEEDISSFFTCEICIEPVAMSKKFKNKKDCTHPFCQGCIAKYIEMKLQENTTSGGNIYCPGLNCSCILDPRSHAGLQSHLVCWCDFLCDSAVLSSERSYCPNRNCLELVVNECLWRQSVRNSFASGARLHGMDKILRCKESRDGDDHDILFAKLMKRMKWRRCHHCVERNHGCPHIVCR</sequence>
<dbReference type="InterPro" id="IPR001841">
    <property type="entry name" value="Znf_RING"/>
</dbReference>
<dbReference type="GO" id="GO:0004842">
    <property type="term" value="F:ubiquitin-protein transferase activity"/>
    <property type="evidence" value="ECO:0007669"/>
    <property type="project" value="InterPro"/>
</dbReference>
<keyword evidence="6 9" id="KW-0863">Zinc-finger</keyword>